<reference evidence="1 2" key="1">
    <citation type="journal article" date="2018" name="J. Allergy Clin. Immunol.">
        <title>High-quality assembly of Dermatophagoides pteronyssinus genome and transcriptome reveals a wide range of novel allergens.</title>
        <authorList>
            <person name="Liu X.Y."/>
            <person name="Yang K.Y."/>
            <person name="Wang M.Q."/>
            <person name="Kwok J.S."/>
            <person name="Zeng X."/>
            <person name="Yang Z."/>
            <person name="Xiao X.J."/>
            <person name="Lau C.P."/>
            <person name="Li Y."/>
            <person name="Huang Z.M."/>
            <person name="Ba J.G."/>
            <person name="Yim A.K."/>
            <person name="Ouyang C.Y."/>
            <person name="Ngai S.M."/>
            <person name="Chan T.F."/>
            <person name="Leung E.L."/>
            <person name="Liu L."/>
            <person name="Liu Z.G."/>
            <person name="Tsui S.K."/>
        </authorList>
    </citation>
    <scope>NUCLEOTIDE SEQUENCE [LARGE SCALE GENOMIC DNA]</scope>
    <source>
        <strain evidence="1">Derp</strain>
    </source>
</reference>
<reference evidence="1 2" key="2">
    <citation type="journal article" date="2022" name="Mol. Biol. Evol.">
        <title>Comparative Genomics Reveals Insights into the Divergent Evolution of Astigmatic Mites and Household Pest Adaptations.</title>
        <authorList>
            <person name="Xiong Q."/>
            <person name="Wan A.T."/>
            <person name="Liu X."/>
            <person name="Fung C.S."/>
            <person name="Xiao X."/>
            <person name="Malainual N."/>
            <person name="Hou J."/>
            <person name="Wang L."/>
            <person name="Wang M."/>
            <person name="Yang K.Y."/>
            <person name="Cui Y."/>
            <person name="Leung E.L."/>
            <person name="Nong W."/>
            <person name="Shin S.K."/>
            <person name="Au S.W."/>
            <person name="Jeong K.Y."/>
            <person name="Chew F.T."/>
            <person name="Hui J.H."/>
            <person name="Leung T.F."/>
            <person name="Tungtrongchitr A."/>
            <person name="Zhong N."/>
            <person name="Liu Z."/>
            <person name="Tsui S.K."/>
        </authorList>
    </citation>
    <scope>NUCLEOTIDE SEQUENCE [LARGE SCALE GENOMIC DNA]</scope>
    <source>
        <strain evidence="1">Derp</strain>
    </source>
</reference>
<organism evidence="1 2">
    <name type="scientific">Dermatophagoides pteronyssinus</name>
    <name type="common">European house dust mite</name>
    <dbReference type="NCBI Taxonomy" id="6956"/>
    <lineage>
        <taxon>Eukaryota</taxon>
        <taxon>Metazoa</taxon>
        <taxon>Ecdysozoa</taxon>
        <taxon>Arthropoda</taxon>
        <taxon>Chelicerata</taxon>
        <taxon>Arachnida</taxon>
        <taxon>Acari</taxon>
        <taxon>Acariformes</taxon>
        <taxon>Sarcoptiformes</taxon>
        <taxon>Astigmata</taxon>
        <taxon>Psoroptidia</taxon>
        <taxon>Analgoidea</taxon>
        <taxon>Pyroglyphidae</taxon>
        <taxon>Dermatophagoidinae</taxon>
        <taxon>Dermatophagoides</taxon>
    </lineage>
</organism>
<dbReference type="Proteomes" id="UP000887458">
    <property type="component" value="Unassembled WGS sequence"/>
</dbReference>
<name>A0ABQ8JPW5_DERPT</name>
<sequence length="69" mass="8126">MFAHRTNQQNQLQNLLLDFSLSLSLVFPIKEDNNNNDHFYNILSEIMTIDLFKLLSIQTNKAKQSKEEK</sequence>
<keyword evidence="2" id="KW-1185">Reference proteome</keyword>
<gene>
    <name evidence="1" type="ORF">DERP_013082</name>
</gene>
<accession>A0ABQ8JPW5</accession>
<protein>
    <submittedName>
        <fullName evidence="1">Uncharacterized protein</fullName>
    </submittedName>
</protein>
<comment type="caution">
    <text evidence="1">The sequence shown here is derived from an EMBL/GenBank/DDBJ whole genome shotgun (WGS) entry which is preliminary data.</text>
</comment>
<proteinExistence type="predicted"/>
<evidence type="ECO:0000313" key="2">
    <source>
        <dbReference type="Proteomes" id="UP000887458"/>
    </source>
</evidence>
<evidence type="ECO:0000313" key="1">
    <source>
        <dbReference type="EMBL" id="KAH9424659.1"/>
    </source>
</evidence>
<dbReference type="EMBL" id="NJHN03000028">
    <property type="protein sequence ID" value="KAH9424659.1"/>
    <property type="molecule type" value="Genomic_DNA"/>
</dbReference>